<proteinExistence type="predicted"/>
<dbReference type="PANTHER" id="PTHR31781">
    <property type="entry name" value="UNC80"/>
    <property type="match status" value="1"/>
</dbReference>
<evidence type="ECO:0000313" key="3">
    <source>
        <dbReference type="WBParaSite" id="PEQ_0001025501-mRNA-1"/>
    </source>
</evidence>
<accession>A0A914RUT7</accession>
<evidence type="ECO:0000259" key="1">
    <source>
        <dbReference type="Pfam" id="PF20262"/>
    </source>
</evidence>
<dbReference type="AlphaFoldDB" id="A0A914RUT7"/>
<dbReference type="WBParaSite" id="PEQ_0001025501-mRNA-1">
    <property type="protein sequence ID" value="PEQ_0001025501-mRNA-1"/>
    <property type="gene ID" value="PEQ_0001025501"/>
</dbReference>
<keyword evidence="2" id="KW-1185">Reference proteome</keyword>
<dbReference type="GO" id="GO:0030424">
    <property type="term" value="C:axon"/>
    <property type="evidence" value="ECO:0007669"/>
    <property type="project" value="TreeGrafter"/>
</dbReference>
<dbReference type="GO" id="GO:0005261">
    <property type="term" value="F:monoatomic cation channel activity"/>
    <property type="evidence" value="ECO:0007669"/>
    <property type="project" value="TreeGrafter"/>
</dbReference>
<feature type="domain" description="Protein UNC80 C-terminal" evidence="1">
    <location>
        <begin position="16"/>
        <end position="101"/>
    </location>
</feature>
<dbReference type="GO" id="GO:0034703">
    <property type="term" value="C:cation channel complex"/>
    <property type="evidence" value="ECO:0007669"/>
    <property type="project" value="TreeGrafter"/>
</dbReference>
<dbReference type="GO" id="GO:0055080">
    <property type="term" value="P:monoatomic cation homeostasis"/>
    <property type="evidence" value="ECO:0007669"/>
    <property type="project" value="TreeGrafter"/>
</dbReference>
<protein>
    <submittedName>
        <fullName evidence="3">Protein UNC80 C-terminal domain-containing protein</fullName>
    </submittedName>
</protein>
<sequence length="144" mass="15906">MCLRIMVGDPCIDDISAQSAAHSLSLSTVLHASTPPPTFCNAVLKLASFLMQALGQYSFSLEFLCSVEGIGPTADRLEAVLCHVLIPLFLRAATASKGTRRCRFLSGFFLISFCNAHVKAVGRVDFQEHLQSREYEMWENDHVI</sequence>
<dbReference type="InterPro" id="IPR046460">
    <property type="entry name" value="UNC80_C"/>
</dbReference>
<dbReference type="PANTHER" id="PTHR31781:SF1">
    <property type="entry name" value="PROTEIN UNC-80 HOMOLOG"/>
    <property type="match status" value="1"/>
</dbReference>
<organism evidence="2 3">
    <name type="scientific">Parascaris equorum</name>
    <name type="common">Equine roundworm</name>
    <dbReference type="NCBI Taxonomy" id="6256"/>
    <lineage>
        <taxon>Eukaryota</taxon>
        <taxon>Metazoa</taxon>
        <taxon>Ecdysozoa</taxon>
        <taxon>Nematoda</taxon>
        <taxon>Chromadorea</taxon>
        <taxon>Rhabditida</taxon>
        <taxon>Spirurina</taxon>
        <taxon>Ascaridomorpha</taxon>
        <taxon>Ascaridoidea</taxon>
        <taxon>Ascarididae</taxon>
        <taxon>Parascaris</taxon>
    </lineage>
</organism>
<dbReference type="Proteomes" id="UP000887564">
    <property type="component" value="Unplaced"/>
</dbReference>
<evidence type="ECO:0000313" key="2">
    <source>
        <dbReference type="Proteomes" id="UP000887564"/>
    </source>
</evidence>
<dbReference type="Pfam" id="PF20262">
    <property type="entry name" value="UNC80_C"/>
    <property type="match status" value="1"/>
</dbReference>
<name>A0A914RUT7_PAREQ</name>
<reference evidence="3" key="1">
    <citation type="submission" date="2022-11" db="UniProtKB">
        <authorList>
            <consortium name="WormBaseParasite"/>
        </authorList>
    </citation>
    <scope>IDENTIFICATION</scope>
</reference>